<evidence type="ECO:0000313" key="2">
    <source>
        <dbReference type="EMBL" id="KAF5180828.1"/>
    </source>
</evidence>
<dbReference type="EMBL" id="JABWDY010036914">
    <property type="protein sequence ID" value="KAF5180828.1"/>
    <property type="molecule type" value="Genomic_DNA"/>
</dbReference>
<sequence length="75" mass="8361">MARSWQDKMLFSDKTRAGTEQGRSGGWAAVIRNEHGEVVVADLQHMGEASYHCSYRPGTLGEITTSCSSSWYYQS</sequence>
<gene>
    <name evidence="2" type="ORF">FRX31_029584</name>
</gene>
<accession>A0A7J6V829</accession>
<evidence type="ECO:0000313" key="3">
    <source>
        <dbReference type="Proteomes" id="UP000554482"/>
    </source>
</evidence>
<proteinExistence type="predicted"/>
<evidence type="ECO:0000256" key="1">
    <source>
        <dbReference type="SAM" id="MobiDB-lite"/>
    </source>
</evidence>
<dbReference type="Proteomes" id="UP000554482">
    <property type="component" value="Unassembled WGS sequence"/>
</dbReference>
<dbReference type="AlphaFoldDB" id="A0A7J6V829"/>
<comment type="caution">
    <text evidence="2">The sequence shown here is derived from an EMBL/GenBank/DDBJ whole genome shotgun (WGS) entry which is preliminary data.</text>
</comment>
<organism evidence="2 3">
    <name type="scientific">Thalictrum thalictroides</name>
    <name type="common">Rue-anemone</name>
    <name type="synonym">Anemone thalictroides</name>
    <dbReference type="NCBI Taxonomy" id="46969"/>
    <lineage>
        <taxon>Eukaryota</taxon>
        <taxon>Viridiplantae</taxon>
        <taxon>Streptophyta</taxon>
        <taxon>Embryophyta</taxon>
        <taxon>Tracheophyta</taxon>
        <taxon>Spermatophyta</taxon>
        <taxon>Magnoliopsida</taxon>
        <taxon>Ranunculales</taxon>
        <taxon>Ranunculaceae</taxon>
        <taxon>Thalictroideae</taxon>
        <taxon>Thalictrum</taxon>
    </lineage>
</organism>
<name>A0A7J6V829_THATH</name>
<keyword evidence="3" id="KW-1185">Reference proteome</keyword>
<feature type="region of interest" description="Disordered" evidence="1">
    <location>
        <begin position="1"/>
        <end position="23"/>
    </location>
</feature>
<reference evidence="2 3" key="1">
    <citation type="submission" date="2020-06" db="EMBL/GenBank/DDBJ databases">
        <title>Transcriptomic and genomic resources for Thalictrum thalictroides and T. hernandezii: Facilitating candidate gene discovery in an emerging model plant lineage.</title>
        <authorList>
            <person name="Arias T."/>
            <person name="Riano-Pachon D.M."/>
            <person name="Di Stilio V.S."/>
        </authorList>
    </citation>
    <scope>NUCLEOTIDE SEQUENCE [LARGE SCALE GENOMIC DNA]</scope>
    <source>
        <strain evidence="3">cv. WT478/WT964</strain>
        <tissue evidence="2">Leaves</tissue>
    </source>
</reference>
<protein>
    <submittedName>
        <fullName evidence="2">Uncharacterized protein</fullName>
    </submittedName>
</protein>